<name>A0ABT6JPI8_9GAMM</name>
<protein>
    <recommendedName>
        <fullName evidence="4">Chemotaxis protein</fullName>
    </recommendedName>
</protein>
<feature type="region of interest" description="Disordered" evidence="1">
    <location>
        <begin position="1"/>
        <end position="92"/>
    </location>
</feature>
<proteinExistence type="predicted"/>
<feature type="compositionally biased region" description="Basic and acidic residues" evidence="1">
    <location>
        <begin position="64"/>
        <end position="78"/>
    </location>
</feature>
<evidence type="ECO:0000313" key="3">
    <source>
        <dbReference type="Proteomes" id="UP001156873"/>
    </source>
</evidence>
<dbReference type="RefSeq" id="WP_280576777.1">
    <property type="nucleotide sequence ID" value="NZ_JARXRO010000007.1"/>
</dbReference>
<evidence type="ECO:0008006" key="4">
    <source>
        <dbReference type="Google" id="ProtNLM"/>
    </source>
</evidence>
<accession>A0ABT6JPI8</accession>
<comment type="caution">
    <text evidence="2">The sequence shown here is derived from an EMBL/GenBank/DDBJ whole genome shotgun (WGS) entry which is preliminary data.</text>
</comment>
<sequence>MAKANPTRPDPPEDEARTGDAGAPGQERGGPVLRDPRSRAALEDIGVDDPGNLLDPELDEEPGDRDASGRSFADDVRSDAVPGAAPRESGDT</sequence>
<evidence type="ECO:0000256" key="1">
    <source>
        <dbReference type="SAM" id="MobiDB-lite"/>
    </source>
</evidence>
<dbReference type="Proteomes" id="UP001156873">
    <property type="component" value="Unassembled WGS sequence"/>
</dbReference>
<evidence type="ECO:0000313" key="2">
    <source>
        <dbReference type="EMBL" id="MDH5832597.1"/>
    </source>
</evidence>
<dbReference type="EMBL" id="JARXRO010000007">
    <property type="protein sequence ID" value="MDH5832597.1"/>
    <property type="molecule type" value="Genomic_DNA"/>
</dbReference>
<keyword evidence="3" id="KW-1185">Reference proteome</keyword>
<organism evidence="2 3">
    <name type="scientific">Luteimonas kalidii</name>
    <dbReference type="NCBI Taxonomy" id="3042025"/>
    <lineage>
        <taxon>Bacteria</taxon>
        <taxon>Pseudomonadati</taxon>
        <taxon>Pseudomonadota</taxon>
        <taxon>Gammaproteobacteria</taxon>
        <taxon>Lysobacterales</taxon>
        <taxon>Lysobacteraceae</taxon>
        <taxon>Luteimonas</taxon>
    </lineage>
</organism>
<gene>
    <name evidence="2" type="ORF">QFW81_01430</name>
</gene>
<reference evidence="2 3" key="1">
    <citation type="submission" date="2023-04" db="EMBL/GenBank/DDBJ databases">
        <title>Luteimonas sp. M1R5S59.</title>
        <authorList>
            <person name="Sun J.-Q."/>
        </authorList>
    </citation>
    <scope>NUCLEOTIDE SEQUENCE [LARGE SCALE GENOMIC DNA]</scope>
    <source>
        <strain evidence="2 3">M1R5S59</strain>
    </source>
</reference>